<dbReference type="EMBL" id="JAWDGP010002410">
    <property type="protein sequence ID" value="KAK3783444.1"/>
    <property type="molecule type" value="Genomic_DNA"/>
</dbReference>
<comment type="caution">
    <text evidence="1">The sequence shown here is derived from an EMBL/GenBank/DDBJ whole genome shotgun (WGS) entry which is preliminary data.</text>
</comment>
<dbReference type="AlphaFoldDB" id="A0AAE1A8X2"/>
<keyword evidence="2" id="KW-1185">Reference proteome</keyword>
<evidence type="ECO:0000313" key="1">
    <source>
        <dbReference type="EMBL" id="KAK3783444.1"/>
    </source>
</evidence>
<reference evidence="1" key="1">
    <citation type="journal article" date="2023" name="G3 (Bethesda)">
        <title>A reference genome for the long-term kleptoplast-retaining sea slug Elysia crispata morphotype clarki.</title>
        <authorList>
            <person name="Eastman K.E."/>
            <person name="Pendleton A.L."/>
            <person name="Shaikh M.A."/>
            <person name="Suttiyut T."/>
            <person name="Ogas R."/>
            <person name="Tomko P."/>
            <person name="Gavelis G."/>
            <person name="Widhalm J.R."/>
            <person name="Wisecaver J.H."/>
        </authorList>
    </citation>
    <scope>NUCLEOTIDE SEQUENCE</scope>
    <source>
        <strain evidence="1">ECLA1</strain>
    </source>
</reference>
<accession>A0AAE1A8X2</accession>
<name>A0AAE1A8X2_9GAST</name>
<gene>
    <name evidence="1" type="ORF">RRG08_033701</name>
</gene>
<evidence type="ECO:0000313" key="2">
    <source>
        <dbReference type="Proteomes" id="UP001283361"/>
    </source>
</evidence>
<dbReference type="Proteomes" id="UP001283361">
    <property type="component" value="Unassembled WGS sequence"/>
</dbReference>
<protein>
    <submittedName>
        <fullName evidence="1">Uncharacterized protein</fullName>
    </submittedName>
</protein>
<sequence length="99" mass="11366">MESERERQGFLFDQLKKTVRKGKRDSCGLKSAYVETSREGSGVGGKKIKYMTVDPCGETTREDSPKTDRDPLNTTEGKYCSSVWLRRQPRPVNRHCHNE</sequence>
<organism evidence="1 2">
    <name type="scientific">Elysia crispata</name>
    <name type="common">lettuce slug</name>
    <dbReference type="NCBI Taxonomy" id="231223"/>
    <lineage>
        <taxon>Eukaryota</taxon>
        <taxon>Metazoa</taxon>
        <taxon>Spiralia</taxon>
        <taxon>Lophotrochozoa</taxon>
        <taxon>Mollusca</taxon>
        <taxon>Gastropoda</taxon>
        <taxon>Heterobranchia</taxon>
        <taxon>Euthyneura</taxon>
        <taxon>Panpulmonata</taxon>
        <taxon>Sacoglossa</taxon>
        <taxon>Placobranchoidea</taxon>
        <taxon>Plakobranchidae</taxon>
        <taxon>Elysia</taxon>
    </lineage>
</organism>
<proteinExistence type="predicted"/>